<feature type="region of interest" description="Disordered" evidence="1">
    <location>
        <begin position="27"/>
        <end position="86"/>
    </location>
</feature>
<keyword evidence="4" id="KW-1185">Reference proteome</keyword>
<dbReference type="EMBL" id="PKUQ01000022">
    <property type="protein sequence ID" value="PLW76950.1"/>
    <property type="molecule type" value="Genomic_DNA"/>
</dbReference>
<feature type="compositionally biased region" description="Polar residues" evidence="1">
    <location>
        <begin position="47"/>
        <end position="56"/>
    </location>
</feature>
<evidence type="ECO:0000256" key="2">
    <source>
        <dbReference type="SAM" id="SignalP"/>
    </source>
</evidence>
<comment type="caution">
    <text evidence="3">The sequence shown here is derived from an EMBL/GenBank/DDBJ whole genome shotgun (WGS) entry which is preliminary data.</text>
</comment>
<proteinExistence type="predicted"/>
<name>A0A2N5XR71_9HYPH</name>
<dbReference type="RefSeq" id="WP_101534239.1">
    <property type="nucleotide sequence ID" value="NZ_JBFHIU010000005.1"/>
</dbReference>
<keyword evidence="2" id="KW-0732">Signal</keyword>
<feature type="compositionally biased region" description="Basic and acidic residues" evidence="1">
    <location>
        <begin position="29"/>
        <end position="46"/>
    </location>
</feature>
<dbReference type="AlphaFoldDB" id="A0A2N5XR71"/>
<feature type="compositionally biased region" description="Basic and acidic residues" evidence="1">
    <location>
        <begin position="63"/>
        <end position="80"/>
    </location>
</feature>
<evidence type="ECO:0000313" key="4">
    <source>
        <dbReference type="Proteomes" id="UP000234881"/>
    </source>
</evidence>
<evidence type="ECO:0000313" key="3">
    <source>
        <dbReference type="EMBL" id="PLW76950.1"/>
    </source>
</evidence>
<evidence type="ECO:0000256" key="1">
    <source>
        <dbReference type="SAM" id="MobiDB-lite"/>
    </source>
</evidence>
<dbReference type="Proteomes" id="UP000234881">
    <property type="component" value="Unassembled WGS sequence"/>
</dbReference>
<accession>A0A2N5XR71</accession>
<organism evidence="3 4">
    <name type="scientific">Cohaesibacter celericrescens</name>
    <dbReference type="NCBI Taxonomy" id="2067669"/>
    <lineage>
        <taxon>Bacteria</taxon>
        <taxon>Pseudomonadati</taxon>
        <taxon>Pseudomonadota</taxon>
        <taxon>Alphaproteobacteria</taxon>
        <taxon>Hyphomicrobiales</taxon>
        <taxon>Cohaesibacteraceae</taxon>
    </lineage>
</organism>
<reference evidence="3 4" key="1">
    <citation type="submission" date="2018-01" db="EMBL/GenBank/DDBJ databases">
        <title>The draft genome sequence of Cohaesibacter sp. H1304.</title>
        <authorList>
            <person name="Wang N.-N."/>
            <person name="Du Z.-J."/>
        </authorList>
    </citation>
    <scope>NUCLEOTIDE SEQUENCE [LARGE SCALE GENOMIC DNA]</scope>
    <source>
        <strain evidence="3 4">H1304</strain>
    </source>
</reference>
<feature type="chain" id="PRO_5014723881" evidence="2">
    <location>
        <begin position="27"/>
        <end position="99"/>
    </location>
</feature>
<feature type="signal peptide" evidence="2">
    <location>
        <begin position="1"/>
        <end position="26"/>
    </location>
</feature>
<gene>
    <name evidence="3" type="ORF">C0081_12960</name>
</gene>
<sequence length="99" mass="11143">MTILLQILKLVVKLAPLLASLSGVLARSNQDRDASLNNHRDGRSDQMTEQENSITLATKAKWATKEKQNEPETQKSRSDDLFSTNVVDSLRESDGFRRD</sequence>
<protein>
    <submittedName>
        <fullName evidence="3">Uncharacterized protein</fullName>
    </submittedName>
</protein>